<name>A0AAJ7S2F6_9HYME</name>
<protein>
    <submittedName>
        <fullName evidence="2">Keratin-associated protein 10-3-like</fullName>
    </submittedName>
</protein>
<keyword evidence="1" id="KW-1185">Reference proteome</keyword>
<dbReference type="Proteomes" id="UP000694925">
    <property type="component" value="Unplaced"/>
</dbReference>
<dbReference type="KEGG" id="ccal:113464448"/>
<sequence>MERHPGIVPCNTRYRNYMDEMLCMLNEIDCRKPEPEVCNISCPPFGCPRGPCPGMCCYDGTCDPCCVSQMPCCPPPPPRPRCKAPPLCYLKAYARFVGWPPESPLSPLSARLSRKLCYETLGQICPAYNCPPPICSTVPFCPSPCCRIPASNPYPSPCC</sequence>
<organism evidence="1 2">
    <name type="scientific">Ceratina calcarata</name>
    <dbReference type="NCBI Taxonomy" id="156304"/>
    <lineage>
        <taxon>Eukaryota</taxon>
        <taxon>Metazoa</taxon>
        <taxon>Ecdysozoa</taxon>
        <taxon>Arthropoda</taxon>
        <taxon>Hexapoda</taxon>
        <taxon>Insecta</taxon>
        <taxon>Pterygota</taxon>
        <taxon>Neoptera</taxon>
        <taxon>Endopterygota</taxon>
        <taxon>Hymenoptera</taxon>
        <taxon>Apocrita</taxon>
        <taxon>Aculeata</taxon>
        <taxon>Apoidea</taxon>
        <taxon>Anthophila</taxon>
        <taxon>Apidae</taxon>
        <taxon>Ceratina</taxon>
        <taxon>Zadontomerus</taxon>
    </lineage>
</organism>
<dbReference type="RefSeq" id="XP_026670096.1">
    <property type="nucleotide sequence ID" value="XM_026814295.1"/>
</dbReference>
<evidence type="ECO:0000313" key="1">
    <source>
        <dbReference type="Proteomes" id="UP000694925"/>
    </source>
</evidence>
<gene>
    <name evidence="2" type="primary">LOC113464448</name>
</gene>
<dbReference type="AlphaFoldDB" id="A0AAJ7S2F6"/>
<proteinExistence type="predicted"/>
<dbReference type="GeneID" id="113464448"/>
<evidence type="ECO:0000313" key="2">
    <source>
        <dbReference type="RefSeq" id="XP_026670096.1"/>
    </source>
</evidence>
<accession>A0AAJ7S2F6</accession>
<reference evidence="2" key="1">
    <citation type="submission" date="2025-08" db="UniProtKB">
        <authorList>
            <consortium name="RefSeq"/>
        </authorList>
    </citation>
    <scope>IDENTIFICATION</scope>
    <source>
        <tissue evidence="2">Whole body</tissue>
    </source>
</reference>